<feature type="compositionally biased region" description="Basic and acidic residues" evidence="1">
    <location>
        <begin position="38"/>
        <end position="49"/>
    </location>
</feature>
<dbReference type="EMBL" id="JACEIK010000057">
    <property type="protein sequence ID" value="MCD7448291.1"/>
    <property type="molecule type" value="Genomic_DNA"/>
</dbReference>
<evidence type="ECO:0000313" key="3">
    <source>
        <dbReference type="Proteomes" id="UP000823775"/>
    </source>
</evidence>
<organism evidence="2 3">
    <name type="scientific">Datura stramonium</name>
    <name type="common">Jimsonweed</name>
    <name type="synonym">Common thornapple</name>
    <dbReference type="NCBI Taxonomy" id="4076"/>
    <lineage>
        <taxon>Eukaryota</taxon>
        <taxon>Viridiplantae</taxon>
        <taxon>Streptophyta</taxon>
        <taxon>Embryophyta</taxon>
        <taxon>Tracheophyta</taxon>
        <taxon>Spermatophyta</taxon>
        <taxon>Magnoliopsida</taxon>
        <taxon>eudicotyledons</taxon>
        <taxon>Gunneridae</taxon>
        <taxon>Pentapetalae</taxon>
        <taxon>asterids</taxon>
        <taxon>lamiids</taxon>
        <taxon>Solanales</taxon>
        <taxon>Solanaceae</taxon>
        <taxon>Solanoideae</taxon>
        <taxon>Datureae</taxon>
        <taxon>Datura</taxon>
    </lineage>
</organism>
<comment type="caution">
    <text evidence="2">The sequence shown here is derived from an EMBL/GenBank/DDBJ whole genome shotgun (WGS) entry which is preliminary data.</text>
</comment>
<accession>A0ABS8RNA4</accession>
<feature type="compositionally biased region" description="Basic and acidic residues" evidence="1">
    <location>
        <begin position="14"/>
        <end position="25"/>
    </location>
</feature>
<gene>
    <name evidence="2" type="ORF">HAX54_040404</name>
</gene>
<feature type="region of interest" description="Disordered" evidence="1">
    <location>
        <begin position="1"/>
        <end position="25"/>
    </location>
</feature>
<feature type="region of interest" description="Disordered" evidence="1">
    <location>
        <begin position="38"/>
        <end position="90"/>
    </location>
</feature>
<reference evidence="2 3" key="1">
    <citation type="journal article" date="2021" name="BMC Genomics">
        <title>Datura genome reveals duplications of psychoactive alkaloid biosynthetic genes and high mutation rate following tissue culture.</title>
        <authorList>
            <person name="Rajewski A."/>
            <person name="Carter-House D."/>
            <person name="Stajich J."/>
            <person name="Litt A."/>
        </authorList>
    </citation>
    <scope>NUCLEOTIDE SEQUENCE [LARGE SCALE GENOMIC DNA]</scope>
    <source>
        <strain evidence="2">AR-01</strain>
    </source>
</reference>
<protein>
    <submittedName>
        <fullName evidence="2">Uncharacterized protein</fullName>
    </submittedName>
</protein>
<proteinExistence type="predicted"/>
<evidence type="ECO:0000313" key="2">
    <source>
        <dbReference type="EMBL" id="MCD7448291.1"/>
    </source>
</evidence>
<keyword evidence="3" id="KW-1185">Reference proteome</keyword>
<sequence>MKSQSKAMIGAPMKKSDEYPKREAKLRADRMTIGKDAIEVGDTQESKSEDSEDSVEAMERHVEVATDAPQTQAPESIWKGGLPCLKRKYR</sequence>
<evidence type="ECO:0000256" key="1">
    <source>
        <dbReference type="SAM" id="MobiDB-lite"/>
    </source>
</evidence>
<name>A0ABS8RNA4_DATST</name>
<dbReference type="Proteomes" id="UP000823775">
    <property type="component" value="Unassembled WGS sequence"/>
</dbReference>